<dbReference type="EMBL" id="CYRY02004878">
    <property type="protein sequence ID" value="VCW69342.1"/>
    <property type="molecule type" value="Genomic_DNA"/>
</dbReference>
<protein>
    <submittedName>
        <fullName evidence="1">Uncharacterized protein</fullName>
    </submittedName>
</protein>
<sequence>MGTELSLPLSRGGNQLSPASGPWATASQSLPFLSYLQLSFPSFVNW</sequence>
<evidence type="ECO:0000313" key="2">
    <source>
        <dbReference type="Proteomes" id="UP000269945"/>
    </source>
</evidence>
<name>A0A9X9LJ04_GULGU</name>
<comment type="caution">
    <text evidence="1">The sequence shown here is derived from an EMBL/GenBank/DDBJ whole genome shotgun (WGS) entry which is preliminary data.</text>
</comment>
<dbReference type="Proteomes" id="UP000269945">
    <property type="component" value="Unassembled WGS sequence"/>
</dbReference>
<accession>A0A9X9LJ04</accession>
<proteinExistence type="predicted"/>
<dbReference type="AlphaFoldDB" id="A0A9X9LJ04"/>
<keyword evidence="2" id="KW-1185">Reference proteome</keyword>
<reference evidence="1 2" key="1">
    <citation type="submission" date="2018-10" db="EMBL/GenBank/DDBJ databases">
        <authorList>
            <person name="Ekblom R."/>
            <person name="Jareborg N."/>
        </authorList>
    </citation>
    <scope>NUCLEOTIDE SEQUENCE [LARGE SCALE GENOMIC DNA]</scope>
    <source>
        <tissue evidence="1">Muscle</tissue>
    </source>
</reference>
<gene>
    <name evidence="1" type="ORF">BN2614_LOCUS1</name>
</gene>
<evidence type="ECO:0000313" key="1">
    <source>
        <dbReference type="EMBL" id="VCW69342.1"/>
    </source>
</evidence>
<organism evidence="1 2">
    <name type="scientific">Gulo gulo</name>
    <name type="common">Wolverine</name>
    <name type="synonym">Gluton</name>
    <dbReference type="NCBI Taxonomy" id="48420"/>
    <lineage>
        <taxon>Eukaryota</taxon>
        <taxon>Metazoa</taxon>
        <taxon>Chordata</taxon>
        <taxon>Craniata</taxon>
        <taxon>Vertebrata</taxon>
        <taxon>Euteleostomi</taxon>
        <taxon>Mammalia</taxon>
        <taxon>Eutheria</taxon>
        <taxon>Laurasiatheria</taxon>
        <taxon>Carnivora</taxon>
        <taxon>Caniformia</taxon>
        <taxon>Musteloidea</taxon>
        <taxon>Mustelidae</taxon>
        <taxon>Guloninae</taxon>
        <taxon>Gulo</taxon>
    </lineage>
</organism>